<keyword evidence="8" id="KW-0961">Cell wall biogenesis/degradation</keyword>
<evidence type="ECO:0000256" key="4">
    <source>
        <dbReference type="ARBA" id="ARBA00022512"/>
    </source>
</evidence>
<evidence type="ECO:0000256" key="6">
    <source>
        <dbReference type="ARBA" id="ARBA00022801"/>
    </source>
</evidence>
<evidence type="ECO:0000259" key="12">
    <source>
        <dbReference type="Pfam" id="PF01095"/>
    </source>
</evidence>
<dbReference type="InterPro" id="IPR033131">
    <property type="entry name" value="Pectinesterase_Asp_AS"/>
</dbReference>
<keyword evidence="7 11" id="KW-0063">Aspartyl esterase</keyword>
<evidence type="ECO:0000256" key="5">
    <source>
        <dbReference type="ARBA" id="ARBA00022525"/>
    </source>
</evidence>
<evidence type="ECO:0000256" key="11">
    <source>
        <dbReference type="RuleBase" id="RU000589"/>
    </source>
</evidence>
<dbReference type="FunFam" id="2.160.20.10:FF:000001">
    <property type="entry name" value="Pectinesterase"/>
    <property type="match status" value="1"/>
</dbReference>
<evidence type="ECO:0000256" key="3">
    <source>
        <dbReference type="ARBA" id="ARBA00013229"/>
    </source>
</evidence>
<dbReference type="InterPro" id="IPR000070">
    <property type="entry name" value="Pectinesterase_cat"/>
</dbReference>
<keyword evidence="14" id="KW-1185">Reference proteome</keyword>
<dbReference type="AlphaFoldDB" id="A0A2G9GDA6"/>
<dbReference type="Pfam" id="PF01095">
    <property type="entry name" value="Pectinesterase"/>
    <property type="match status" value="1"/>
</dbReference>
<accession>A0A2G9GDA6</accession>
<evidence type="ECO:0000313" key="13">
    <source>
        <dbReference type="EMBL" id="PIN03274.1"/>
    </source>
</evidence>
<evidence type="ECO:0000256" key="9">
    <source>
        <dbReference type="ARBA" id="ARBA00047928"/>
    </source>
</evidence>
<name>A0A2G9GDA6_9LAMI</name>
<dbReference type="UniPathway" id="UPA00545">
    <property type="reaction ID" value="UER00823"/>
</dbReference>
<evidence type="ECO:0000256" key="1">
    <source>
        <dbReference type="ARBA" id="ARBA00004191"/>
    </source>
</evidence>
<feature type="domain" description="Pectinesterase catalytic" evidence="12">
    <location>
        <begin position="135"/>
        <end position="433"/>
    </location>
</feature>
<dbReference type="InterPro" id="IPR012334">
    <property type="entry name" value="Pectin_lyas_fold"/>
</dbReference>
<dbReference type="PANTHER" id="PTHR31707">
    <property type="entry name" value="PECTINESTERASE"/>
    <property type="match status" value="1"/>
</dbReference>
<dbReference type="Proteomes" id="UP000231279">
    <property type="component" value="Unassembled WGS sequence"/>
</dbReference>
<protein>
    <recommendedName>
        <fullName evidence="3 11">Pectinesterase</fullName>
        <ecNumber evidence="3 11">3.1.1.11</ecNumber>
    </recommendedName>
</protein>
<dbReference type="GO" id="GO:0030599">
    <property type="term" value="F:pectinesterase activity"/>
    <property type="evidence" value="ECO:0007669"/>
    <property type="project" value="UniProtKB-UniRule"/>
</dbReference>
<comment type="pathway">
    <text evidence="2 11">Glycan metabolism; pectin degradation; 2-dehydro-3-deoxy-D-gluconate from pectin: step 1/5.</text>
</comment>
<dbReference type="PROSITE" id="PS00503">
    <property type="entry name" value="PECTINESTERASE_2"/>
    <property type="match status" value="1"/>
</dbReference>
<comment type="caution">
    <text evidence="13">The sequence shown here is derived from an EMBL/GenBank/DDBJ whole genome shotgun (WGS) entry which is preliminary data.</text>
</comment>
<dbReference type="STRING" id="429701.A0A2G9GDA6"/>
<evidence type="ECO:0000256" key="8">
    <source>
        <dbReference type="ARBA" id="ARBA00023316"/>
    </source>
</evidence>
<feature type="signal peptide" evidence="11">
    <location>
        <begin position="1"/>
        <end position="20"/>
    </location>
</feature>
<evidence type="ECO:0000256" key="10">
    <source>
        <dbReference type="PROSITE-ProRule" id="PRU10040"/>
    </source>
</evidence>
<evidence type="ECO:0000256" key="2">
    <source>
        <dbReference type="ARBA" id="ARBA00005184"/>
    </source>
</evidence>
<evidence type="ECO:0000313" key="14">
    <source>
        <dbReference type="Proteomes" id="UP000231279"/>
    </source>
</evidence>
<reference evidence="14" key="1">
    <citation type="journal article" date="2018" name="Gigascience">
        <title>Genome assembly of the Pink Ipe (Handroanthus impetiginosus, Bignoniaceae), a highly valued, ecologically keystone Neotropical timber forest tree.</title>
        <authorList>
            <person name="Silva-Junior O.B."/>
            <person name="Grattapaglia D."/>
            <person name="Novaes E."/>
            <person name="Collevatti R.G."/>
        </authorList>
    </citation>
    <scope>NUCLEOTIDE SEQUENCE [LARGE SCALE GENOMIC DNA]</scope>
    <source>
        <strain evidence="14">cv. UFG-1</strain>
    </source>
</reference>
<evidence type="ECO:0000256" key="7">
    <source>
        <dbReference type="ARBA" id="ARBA00023085"/>
    </source>
</evidence>
<feature type="active site" evidence="10">
    <location>
        <position position="285"/>
    </location>
</feature>
<comment type="subcellular location">
    <subcellularLocation>
        <location evidence="1">Secreted</location>
        <location evidence="1">Cell wall</location>
    </subcellularLocation>
</comment>
<dbReference type="EC" id="3.1.1.11" evidence="3 11"/>
<dbReference type="GO" id="GO:0045490">
    <property type="term" value="P:pectin catabolic process"/>
    <property type="evidence" value="ECO:0007669"/>
    <property type="project" value="UniProtKB-UniRule"/>
</dbReference>
<organism evidence="13 14">
    <name type="scientific">Handroanthus impetiginosus</name>
    <dbReference type="NCBI Taxonomy" id="429701"/>
    <lineage>
        <taxon>Eukaryota</taxon>
        <taxon>Viridiplantae</taxon>
        <taxon>Streptophyta</taxon>
        <taxon>Embryophyta</taxon>
        <taxon>Tracheophyta</taxon>
        <taxon>Spermatophyta</taxon>
        <taxon>Magnoliopsida</taxon>
        <taxon>eudicotyledons</taxon>
        <taxon>Gunneridae</taxon>
        <taxon>Pentapetalae</taxon>
        <taxon>asterids</taxon>
        <taxon>lamiids</taxon>
        <taxon>Lamiales</taxon>
        <taxon>Bignoniaceae</taxon>
        <taxon>Crescentiina</taxon>
        <taxon>Tabebuia alliance</taxon>
        <taxon>Handroanthus</taxon>
    </lineage>
</organism>
<keyword evidence="6 11" id="KW-0378">Hydrolase</keyword>
<feature type="chain" id="PRO_5013424798" description="Pectinesterase" evidence="11">
    <location>
        <begin position="21"/>
        <end position="447"/>
    </location>
</feature>
<keyword evidence="4" id="KW-0134">Cell wall</keyword>
<dbReference type="SUPFAM" id="SSF51126">
    <property type="entry name" value="Pectin lyase-like"/>
    <property type="match status" value="1"/>
</dbReference>
<keyword evidence="11" id="KW-0732">Signal</keyword>
<sequence length="447" mass="49950">MCYNFTTFLLLLLLLSATSNVFVTCRKELEVVMKMAREAMLQAMARAEGLKTLDRPGPDSGSLRDCVKLYKEAEPRLARLVSGLGENGWLFEARRAQNLTSLIREALAFYGPKRIRRAKGKGLLASWNPATSKADFVVPQDGSAGTYRTINEAVARLGQNRPERVVVYVKSGVYKEKVEIGSYLKNVMFVGDGMDKTIVTGNQNVEDGATTMNSATFGISGDGFWARDMTFENTAGPQKHQAAALRVTSNLSVFYWCSFKGYQDTLLVHSLRQFYRDCQIYGTVDFIFGDAAAVLQNCDIIVRKPRDHQSNMLTAQGRDDPNENTMISILNSRVLLADDFRDVSGSFESYLGRPWKKYSRTVFIKTDLDALVDGRGWKEWSGDFALSTLYYAEYMSTGAGAYTGNRVKWPGFHMLSDAQEADGFTVRNFSSGDEWIPITGVPFWANL</sequence>
<dbReference type="InterPro" id="IPR011050">
    <property type="entry name" value="Pectin_lyase_fold/virulence"/>
</dbReference>
<keyword evidence="5" id="KW-0964">Secreted</keyword>
<dbReference type="GO" id="GO:0042545">
    <property type="term" value="P:cell wall modification"/>
    <property type="evidence" value="ECO:0007669"/>
    <property type="project" value="UniProtKB-UniRule"/>
</dbReference>
<gene>
    <name evidence="13" type="ORF">CDL12_24204</name>
</gene>
<dbReference type="OrthoDB" id="2019149at2759"/>
<proteinExistence type="predicted"/>
<comment type="catalytic activity">
    <reaction evidence="9 11">
        <text>[(1-&gt;4)-alpha-D-galacturonosyl methyl ester](n) + n H2O = [(1-&gt;4)-alpha-D-galacturonosyl](n) + n methanol + n H(+)</text>
        <dbReference type="Rhea" id="RHEA:22380"/>
        <dbReference type="Rhea" id="RHEA-COMP:14570"/>
        <dbReference type="Rhea" id="RHEA-COMP:14573"/>
        <dbReference type="ChEBI" id="CHEBI:15377"/>
        <dbReference type="ChEBI" id="CHEBI:15378"/>
        <dbReference type="ChEBI" id="CHEBI:17790"/>
        <dbReference type="ChEBI" id="CHEBI:140522"/>
        <dbReference type="ChEBI" id="CHEBI:140523"/>
        <dbReference type="EC" id="3.1.1.11"/>
    </reaction>
</comment>
<dbReference type="EMBL" id="NKXS01005566">
    <property type="protein sequence ID" value="PIN03274.1"/>
    <property type="molecule type" value="Genomic_DNA"/>
</dbReference>
<dbReference type="Gene3D" id="2.160.20.10">
    <property type="entry name" value="Single-stranded right-handed beta-helix, Pectin lyase-like"/>
    <property type="match status" value="1"/>
</dbReference>